<feature type="domain" description="CBS" evidence="3">
    <location>
        <begin position="113"/>
        <end position="170"/>
    </location>
</feature>
<dbReference type="PANTHER" id="PTHR48108:SF26">
    <property type="entry name" value="CBS DOMAIN-CONTAINING PROTEIN DDB_G0289609"/>
    <property type="match status" value="1"/>
</dbReference>
<name>A0AAW2YL68_9EUKA</name>
<sequence length="170" mass="18989">MTSISVERPTVAIEPEQGTFLGPMKQRKLEKVKDLITTQHLITAEPTETLDKVLTLLIENGKRHLPILTKTGELVGIVSERDLRMVTCSPDLDHVNLQHAMEQLSEKKVDSIMSKGVYTVDEDDSIVQAVKIMRVSKVGGLPVMRAQKVVGIVTHTDCLDHLIRILEPYN</sequence>
<organism evidence="4 5">
    <name type="scientific">Acrasis kona</name>
    <dbReference type="NCBI Taxonomy" id="1008807"/>
    <lineage>
        <taxon>Eukaryota</taxon>
        <taxon>Discoba</taxon>
        <taxon>Heterolobosea</taxon>
        <taxon>Tetramitia</taxon>
        <taxon>Eutetramitia</taxon>
        <taxon>Acrasidae</taxon>
        <taxon>Acrasis</taxon>
    </lineage>
</organism>
<reference evidence="4 5" key="1">
    <citation type="submission" date="2024-03" db="EMBL/GenBank/DDBJ databases">
        <title>The Acrasis kona genome and developmental transcriptomes reveal deep origins of eukaryotic multicellular pathways.</title>
        <authorList>
            <person name="Sheikh S."/>
            <person name="Fu C.-J."/>
            <person name="Brown M.W."/>
            <person name="Baldauf S.L."/>
        </authorList>
    </citation>
    <scope>NUCLEOTIDE SEQUENCE [LARGE SCALE GENOMIC DNA]</scope>
    <source>
        <strain evidence="4 5">ATCC MYA-3509</strain>
    </source>
</reference>
<dbReference type="InterPro" id="IPR051462">
    <property type="entry name" value="CBS_domain-containing"/>
</dbReference>
<dbReference type="SMART" id="SM00116">
    <property type="entry name" value="CBS"/>
    <property type="match status" value="2"/>
</dbReference>
<keyword evidence="2" id="KW-0129">CBS domain</keyword>
<dbReference type="InterPro" id="IPR046342">
    <property type="entry name" value="CBS_dom_sf"/>
</dbReference>
<dbReference type="Proteomes" id="UP001431209">
    <property type="component" value="Unassembled WGS sequence"/>
</dbReference>
<keyword evidence="1" id="KW-0677">Repeat</keyword>
<dbReference type="PANTHER" id="PTHR48108">
    <property type="entry name" value="CBS DOMAIN-CONTAINING PROTEIN CBSX2, CHLOROPLASTIC"/>
    <property type="match status" value="1"/>
</dbReference>
<dbReference type="SUPFAM" id="SSF54631">
    <property type="entry name" value="CBS-domain pair"/>
    <property type="match status" value="1"/>
</dbReference>
<dbReference type="EMBL" id="JAOPGA020000236">
    <property type="protein sequence ID" value="KAL0477763.1"/>
    <property type="molecule type" value="Genomic_DNA"/>
</dbReference>
<evidence type="ECO:0000256" key="1">
    <source>
        <dbReference type="ARBA" id="ARBA00022737"/>
    </source>
</evidence>
<feature type="domain" description="CBS" evidence="3">
    <location>
        <begin position="36"/>
        <end position="94"/>
    </location>
</feature>
<proteinExistence type="predicted"/>
<evidence type="ECO:0000256" key="2">
    <source>
        <dbReference type="PROSITE-ProRule" id="PRU00703"/>
    </source>
</evidence>
<gene>
    <name evidence="4" type="ORF">AKO1_013881</name>
</gene>
<keyword evidence="5" id="KW-1185">Reference proteome</keyword>
<dbReference type="InterPro" id="IPR000644">
    <property type="entry name" value="CBS_dom"/>
</dbReference>
<dbReference type="PROSITE" id="PS51371">
    <property type="entry name" value="CBS"/>
    <property type="match status" value="2"/>
</dbReference>
<dbReference type="Pfam" id="PF00571">
    <property type="entry name" value="CBS"/>
    <property type="match status" value="2"/>
</dbReference>
<dbReference type="Gene3D" id="3.10.580.10">
    <property type="entry name" value="CBS-domain"/>
    <property type="match status" value="1"/>
</dbReference>
<evidence type="ECO:0000313" key="4">
    <source>
        <dbReference type="EMBL" id="KAL0477763.1"/>
    </source>
</evidence>
<protein>
    <recommendedName>
        <fullName evidence="3">CBS domain-containing protein</fullName>
    </recommendedName>
</protein>
<evidence type="ECO:0000313" key="5">
    <source>
        <dbReference type="Proteomes" id="UP001431209"/>
    </source>
</evidence>
<accession>A0AAW2YL68</accession>
<comment type="caution">
    <text evidence="4">The sequence shown here is derived from an EMBL/GenBank/DDBJ whole genome shotgun (WGS) entry which is preliminary data.</text>
</comment>
<evidence type="ECO:0000259" key="3">
    <source>
        <dbReference type="PROSITE" id="PS51371"/>
    </source>
</evidence>
<dbReference type="AlphaFoldDB" id="A0AAW2YL68"/>